<protein>
    <submittedName>
        <fullName evidence="8">LysR family transcriptional regulator</fullName>
    </submittedName>
</protein>
<reference evidence="16 17" key="1">
    <citation type="submission" date="2018-08" db="EMBL/GenBank/DDBJ databases">
        <title>A genome reference for cultivated species of the human gut microbiota.</title>
        <authorList>
            <person name="Zou Y."/>
            <person name="Xue W."/>
            <person name="Luo G."/>
        </authorList>
    </citation>
    <scope>NUCLEOTIDE SEQUENCE [LARGE SCALE GENOMIC DNA]</scope>
    <source>
        <strain evidence="11 19">AF12-11</strain>
        <strain evidence="10 20">AF19-4AC</strain>
        <strain evidence="15 24">AF31-13BH</strain>
        <strain evidence="14 21">AM37-5</strain>
        <strain evidence="13 22">AM40-15AC</strain>
        <strain evidence="12 23">AM42-8</strain>
        <strain evidence="9 17">OM03-2</strain>
        <strain evidence="8 18">TF11-11</strain>
        <strain evidence="7 16">TM09-19AC</strain>
    </source>
</reference>
<dbReference type="Proteomes" id="UP000283630">
    <property type="component" value="Unassembled WGS sequence"/>
</dbReference>
<organism evidence="8 18">
    <name type="scientific">Dorea formicigenerans</name>
    <dbReference type="NCBI Taxonomy" id="39486"/>
    <lineage>
        <taxon>Bacteria</taxon>
        <taxon>Bacillati</taxon>
        <taxon>Bacillota</taxon>
        <taxon>Clostridia</taxon>
        <taxon>Lachnospirales</taxon>
        <taxon>Lachnospiraceae</taxon>
        <taxon>Dorea</taxon>
    </lineage>
</organism>
<dbReference type="EMBL" id="QSQQ01000012">
    <property type="protein sequence ID" value="RGK46973.1"/>
    <property type="molecule type" value="Genomic_DNA"/>
</dbReference>
<evidence type="ECO:0000313" key="25">
    <source>
        <dbReference type="Proteomes" id="UP000580130"/>
    </source>
</evidence>
<comment type="similarity">
    <text evidence="1">Belongs to the LysR transcriptional regulatory family.</text>
</comment>
<evidence type="ECO:0000313" key="17">
    <source>
        <dbReference type="Proteomes" id="UP000260841"/>
    </source>
</evidence>
<dbReference type="EMBL" id="QSOI01000006">
    <property type="protein sequence ID" value="RGI84607.1"/>
    <property type="molecule type" value="Genomic_DNA"/>
</dbReference>
<evidence type="ECO:0000313" key="18">
    <source>
        <dbReference type="Proteomes" id="UP000261208"/>
    </source>
</evidence>
<dbReference type="EMBL" id="QSGQ01000005">
    <property type="protein sequence ID" value="RHB39498.1"/>
    <property type="molecule type" value="Genomic_DNA"/>
</dbReference>
<dbReference type="Proteomes" id="UP000260841">
    <property type="component" value="Unassembled WGS sequence"/>
</dbReference>
<dbReference type="EMBL" id="QRQQ01000010">
    <property type="protein sequence ID" value="RHN14983.1"/>
    <property type="molecule type" value="Genomic_DNA"/>
</dbReference>
<dbReference type="FunFam" id="1.10.10.10:FF:000001">
    <property type="entry name" value="LysR family transcriptional regulator"/>
    <property type="match status" value="1"/>
</dbReference>
<gene>
    <name evidence="14" type="ORF">DW860_14375</name>
    <name evidence="13" type="ORF">DW885_08735</name>
    <name evidence="12" type="ORF">DW924_12725</name>
    <name evidence="11" type="ORF">DWV67_05885</name>
    <name evidence="10" type="ORF">DWX53_08240</name>
    <name evidence="15" type="ORF">DWZ24_11500</name>
    <name evidence="9" type="ORF">DXB36_13860</name>
    <name evidence="8" type="ORF">DXD10_09780</name>
    <name evidence="7" type="ORF">DXD84_06595</name>
    <name evidence="6" type="ORF">HF855_10305</name>
</gene>
<keyword evidence="2" id="KW-0805">Transcription regulation</keyword>
<evidence type="ECO:0000313" key="20">
    <source>
        <dbReference type="Proteomes" id="UP000283630"/>
    </source>
</evidence>
<keyword evidence="4" id="KW-0804">Transcription</keyword>
<name>A0A3E4MB92_9FIRM</name>
<evidence type="ECO:0000313" key="11">
    <source>
        <dbReference type="EMBL" id="RGW54260.1"/>
    </source>
</evidence>
<evidence type="ECO:0000313" key="24">
    <source>
        <dbReference type="Proteomes" id="UP000285652"/>
    </source>
</evidence>
<dbReference type="AlphaFoldDB" id="A0A3E4MB92"/>
<evidence type="ECO:0000313" key="14">
    <source>
        <dbReference type="EMBL" id="RHC03552.1"/>
    </source>
</evidence>
<dbReference type="Proteomes" id="UP000580130">
    <property type="component" value="Unassembled WGS sequence"/>
</dbReference>
<dbReference type="EMBL" id="QSFS01000015">
    <property type="protein sequence ID" value="RHA67287.1"/>
    <property type="molecule type" value="Genomic_DNA"/>
</dbReference>
<dbReference type="PRINTS" id="PR00039">
    <property type="entry name" value="HTHLYSR"/>
</dbReference>
<evidence type="ECO:0000313" key="9">
    <source>
        <dbReference type="EMBL" id="RGN88443.1"/>
    </source>
</evidence>
<evidence type="ECO:0000313" key="12">
    <source>
        <dbReference type="EMBL" id="RHA67287.1"/>
    </source>
</evidence>
<dbReference type="InterPro" id="IPR000847">
    <property type="entry name" value="LysR_HTH_N"/>
</dbReference>
<dbReference type="GO" id="GO:0032993">
    <property type="term" value="C:protein-DNA complex"/>
    <property type="evidence" value="ECO:0007669"/>
    <property type="project" value="TreeGrafter"/>
</dbReference>
<accession>A0A3E4MB92</accession>
<evidence type="ECO:0000256" key="2">
    <source>
        <dbReference type="ARBA" id="ARBA00023015"/>
    </source>
</evidence>
<dbReference type="PANTHER" id="PTHR30346">
    <property type="entry name" value="TRANSCRIPTIONAL DUAL REGULATOR HCAR-RELATED"/>
    <property type="match status" value="1"/>
</dbReference>
<dbReference type="EMBL" id="QSAJ01000010">
    <property type="protein sequence ID" value="RGW54260.1"/>
    <property type="molecule type" value="Genomic_DNA"/>
</dbReference>
<dbReference type="EMBL" id="JABAFX010000025">
    <property type="protein sequence ID" value="NME57793.1"/>
    <property type="molecule type" value="Genomic_DNA"/>
</dbReference>
<dbReference type="InterPro" id="IPR036390">
    <property type="entry name" value="WH_DNA-bd_sf"/>
</dbReference>
<dbReference type="Proteomes" id="UP000285642">
    <property type="component" value="Unassembled WGS sequence"/>
</dbReference>
<dbReference type="Proteomes" id="UP000260664">
    <property type="component" value="Unassembled WGS sequence"/>
</dbReference>
<evidence type="ECO:0000313" key="7">
    <source>
        <dbReference type="EMBL" id="RGI84607.1"/>
    </source>
</evidence>
<dbReference type="GO" id="GO:0003677">
    <property type="term" value="F:DNA binding"/>
    <property type="evidence" value="ECO:0007669"/>
    <property type="project" value="UniProtKB-KW"/>
</dbReference>
<evidence type="ECO:0000313" key="10">
    <source>
        <dbReference type="EMBL" id="RGT09002.1"/>
    </source>
</evidence>
<dbReference type="GO" id="GO:0003700">
    <property type="term" value="F:DNA-binding transcription factor activity"/>
    <property type="evidence" value="ECO:0007669"/>
    <property type="project" value="InterPro"/>
</dbReference>
<evidence type="ECO:0000313" key="8">
    <source>
        <dbReference type="EMBL" id="RGK46973.1"/>
    </source>
</evidence>
<feature type="domain" description="HTH lysR-type" evidence="5">
    <location>
        <begin position="1"/>
        <end position="58"/>
    </location>
</feature>
<dbReference type="SUPFAM" id="SSF46785">
    <property type="entry name" value="Winged helix' DNA-binding domain"/>
    <property type="match status" value="1"/>
</dbReference>
<reference evidence="6 25" key="2">
    <citation type="submission" date="2020-04" db="EMBL/GenBank/DDBJ databases">
        <authorList>
            <person name="Hitch T.C.A."/>
            <person name="Wylensek D."/>
            <person name="Clavel T."/>
        </authorList>
    </citation>
    <scope>NUCLEOTIDE SEQUENCE [LARGE SCALE GENOMIC DNA]</scope>
    <source>
        <strain evidence="6 25">BSM-383-APC-5F</strain>
    </source>
</reference>
<evidence type="ECO:0000256" key="4">
    <source>
        <dbReference type="ARBA" id="ARBA00023163"/>
    </source>
</evidence>
<dbReference type="Proteomes" id="UP000284742">
    <property type="component" value="Unassembled WGS sequence"/>
</dbReference>
<dbReference type="Pfam" id="PF00126">
    <property type="entry name" value="HTH_1"/>
    <property type="match status" value="1"/>
</dbReference>
<dbReference type="RefSeq" id="WP_005335964.1">
    <property type="nucleotide sequence ID" value="NZ_CABJBB010000005.1"/>
</dbReference>
<dbReference type="Proteomes" id="UP000284883">
    <property type="component" value="Unassembled WGS sequence"/>
</dbReference>
<evidence type="ECO:0000256" key="3">
    <source>
        <dbReference type="ARBA" id="ARBA00023125"/>
    </source>
</evidence>
<dbReference type="EMBL" id="QRWH01000006">
    <property type="protein sequence ID" value="RGT09002.1"/>
    <property type="molecule type" value="Genomic_DNA"/>
</dbReference>
<evidence type="ECO:0000256" key="1">
    <source>
        <dbReference type="ARBA" id="ARBA00009437"/>
    </source>
</evidence>
<dbReference type="SUPFAM" id="SSF53850">
    <property type="entry name" value="Periplasmic binding protein-like II"/>
    <property type="match status" value="1"/>
</dbReference>
<dbReference type="Proteomes" id="UP000285652">
    <property type="component" value="Unassembled WGS sequence"/>
</dbReference>
<proteinExistence type="inferred from homology"/>
<evidence type="ECO:0000313" key="16">
    <source>
        <dbReference type="Proteomes" id="UP000260664"/>
    </source>
</evidence>
<dbReference type="Pfam" id="PF03466">
    <property type="entry name" value="LysR_substrate"/>
    <property type="match status" value="1"/>
</dbReference>
<dbReference type="InterPro" id="IPR005119">
    <property type="entry name" value="LysR_subst-bd"/>
</dbReference>
<dbReference type="GeneID" id="92863370"/>
<dbReference type="Proteomes" id="UP000261208">
    <property type="component" value="Unassembled WGS sequence"/>
</dbReference>
<keyword evidence="3" id="KW-0238">DNA-binding</keyword>
<evidence type="ECO:0000313" key="21">
    <source>
        <dbReference type="Proteomes" id="UP000284742"/>
    </source>
</evidence>
<evidence type="ECO:0000259" key="5">
    <source>
        <dbReference type="PROSITE" id="PS50931"/>
    </source>
</evidence>
<evidence type="ECO:0000313" key="19">
    <source>
        <dbReference type="Proteomes" id="UP000266376"/>
    </source>
</evidence>
<dbReference type="EMBL" id="QSVB01000018">
    <property type="protein sequence ID" value="RGN88443.1"/>
    <property type="molecule type" value="Genomic_DNA"/>
</dbReference>
<evidence type="ECO:0000313" key="13">
    <source>
        <dbReference type="EMBL" id="RHB39498.1"/>
    </source>
</evidence>
<evidence type="ECO:0000313" key="22">
    <source>
        <dbReference type="Proteomes" id="UP000284883"/>
    </source>
</evidence>
<comment type="caution">
    <text evidence="8">The sequence shown here is derived from an EMBL/GenBank/DDBJ whole genome shotgun (WGS) entry which is preliminary data.</text>
</comment>
<dbReference type="Proteomes" id="UP000266376">
    <property type="component" value="Unassembled WGS sequence"/>
</dbReference>
<dbReference type="PANTHER" id="PTHR30346:SF0">
    <property type="entry name" value="HCA OPERON TRANSCRIPTIONAL ACTIVATOR HCAR"/>
    <property type="match status" value="1"/>
</dbReference>
<sequence>MTLTQLRYVITIADTGSMNEASKALFISQPSLSQAVKELETEIGVELFKRSNRGVSVTQEGIEFLGYARQVVEQYELIESHYIERKNVKKKFGVSMQHYTFAVNAFVEMVRQFGMDEYEFAVRETKTYEVIEDVKEFRSEIGIIYINDFNQKVLTKMIKESDLEFHPILDCGVYVYLWKGHPLANKEEISIEELEEYPCLAFEQGNYNSFYFAEEVLSTYEYKRLIRANDRATLLNLMVGLNAYTLCCGIICEGLNGEDYCAVKLKSNEHMTIGYLKRKGVALSPLGQKYLEEIRKYKAMGMDIRGVEDIKADQKQS</sequence>
<evidence type="ECO:0000313" key="15">
    <source>
        <dbReference type="EMBL" id="RHN14983.1"/>
    </source>
</evidence>
<dbReference type="InterPro" id="IPR036388">
    <property type="entry name" value="WH-like_DNA-bd_sf"/>
</dbReference>
<dbReference type="Gene3D" id="3.40.190.10">
    <property type="entry name" value="Periplasmic binding protein-like II"/>
    <property type="match status" value="2"/>
</dbReference>
<dbReference type="EMBL" id="QSHK01000014">
    <property type="protein sequence ID" value="RHC03552.1"/>
    <property type="molecule type" value="Genomic_DNA"/>
</dbReference>
<evidence type="ECO:0000313" key="23">
    <source>
        <dbReference type="Proteomes" id="UP000285642"/>
    </source>
</evidence>
<dbReference type="Gene3D" id="1.10.10.10">
    <property type="entry name" value="Winged helix-like DNA-binding domain superfamily/Winged helix DNA-binding domain"/>
    <property type="match status" value="1"/>
</dbReference>
<evidence type="ECO:0000313" key="6">
    <source>
        <dbReference type="EMBL" id="NME57793.1"/>
    </source>
</evidence>
<dbReference type="PROSITE" id="PS50931">
    <property type="entry name" value="HTH_LYSR"/>
    <property type="match status" value="1"/>
</dbReference>